<dbReference type="Proteomes" id="UP000286147">
    <property type="component" value="Unassembled WGS sequence"/>
</dbReference>
<accession>A0A412CHZ1</accession>
<evidence type="ECO:0000313" key="1">
    <source>
        <dbReference type="EMBL" id="RGQ87021.1"/>
    </source>
</evidence>
<name>A0A412CHZ1_9FIRM</name>
<comment type="caution">
    <text evidence="1">The sequence shown here is derived from an EMBL/GenBank/DDBJ whole genome shotgun (WGS) entry which is preliminary data.</text>
</comment>
<dbReference type="AlphaFoldDB" id="A0A412CHZ1"/>
<evidence type="ECO:0000313" key="2">
    <source>
        <dbReference type="Proteomes" id="UP000286147"/>
    </source>
</evidence>
<gene>
    <name evidence="1" type="ORF">DWY77_00190</name>
</gene>
<dbReference type="EMBL" id="QRTP01000001">
    <property type="protein sequence ID" value="RGQ87021.1"/>
    <property type="molecule type" value="Genomic_DNA"/>
</dbReference>
<reference evidence="1 2" key="1">
    <citation type="submission" date="2018-08" db="EMBL/GenBank/DDBJ databases">
        <title>A genome reference for cultivated species of the human gut microbiota.</title>
        <authorList>
            <person name="Zou Y."/>
            <person name="Xue W."/>
            <person name="Luo G."/>
        </authorList>
    </citation>
    <scope>NUCLEOTIDE SEQUENCE [LARGE SCALE GENOMIC DNA]</scope>
    <source>
        <strain evidence="1 2">AF27-12</strain>
    </source>
</reference>
<dbReference type="RefSeq" id="WP_118035331.1">
    <property type="nucleotide sequence ID" value="NZ_QRTP01000001.1"/>
</dbReference>
<proteinExistence type="predicted"/>
<sequence>MTIIKCDKFRCFYNAEGICEHRKIIMKYKRCMSYTVSGNFTIRDLIQHKATCHKANGKYKNNTAKVFK</sequence>
<protein>
    <submittedName>
        <fullName evidence="1">Uncharacterized protein</fullName>
    </submittedName>
</protein>
<organism evidence="1 2">
    <name type="scientific">Megamonas rupellensis</name>
    <dbReference type="NCBI Taxonomy" id="491921"/>
    <lineage>
        <taxon>Bacteria</taxon>
        <taxon>Bacillati</taxon>
        <taxon>Bacillota</taxon>
        <taxon>Negativicutes</taxon>
        <taxon>Selenomonadales</taxon>
        <taxon>Selenomonadaceae</taxon>
        <taxon>Megamonas</taxon>
    </lineage>
</organism>